<evidence type="ECO:0000256" key="4">
    <source>
        <dbReference type="ARBA" id="ARBA00022989"/>
    </source>
</evidence>
<dbReference type="InterPro" id="IPR011701">
    <property type="entry name" value="MFS"/>
</dbReference>
<dbReference type="Pfam" id="PF07690">
    <property type="entry name" value="MFS_1"/>
    <property type="match status" value="1"/>
</dbReference>
<dbReference type="Gene3D" id="1.20.1250.20">
    <property type="entry name" value="MFS general substrate transporter like domains"/>
    <property type="match status" value="1"/>
</dbReference>
<reference evidence="10" key="1">
    <citation type="journal article" date="2019" name="Int. J. Syst. Evol. Microbiol.">
        <title>The Global Catalogue of Microorganisms (GCM) 10K type strain sequencing project: providing services to taxonomists for standard genome sequencing and annotation.</title>
        <authorList>
            <consortium name="The Broad Institute Genomics Platform"/>
            <consortium name="The Broad Institute Genome Sequencing Center for Infectious Disease"/>
            <person name="Wu L."/>
            <person name="Ma J."/>
        </authorList>
    </citation>
    <scope>NUCLEOTIDE SEQUENCE [LARGE SCALE GENOMIC DNA]</scope>
    <source>
        <strain evidence="10">JCM 16014</strain>
    </source>
</reference>
<keyword evidence="10" id="KW-1185">Reference proteome</keyword>
<gene>
    <name evidence="9" type="ORF">GCM10009839_51320</name>
</gene>
<evidence type="ECO:0000256" key="6">
    <source>
        <dbReference type="SAM" id="MobiDB-lite"/>
    </source>
</evidence>
<name>A0ABP5GB19_9ACTN</name>
<feature type="transmembrane region" description="Helical" evidence="7">
    <location>
        <begin position="64"/>
        <end position="89"/>
    </location>
</feature>
<dbReference type="CDD" id="cd17321">
    <property type="entry name" value="MFS_MMR_MDR_like"/>
    <property type="match status" value="1"/>
</dbReference>
<dbReference type="RefSeq" id="WP_344668207.1">
    <property type="nucleotide sequence ID" value="NZ_BAAAQN010000032.1"/>
</dbReference>
<dbReference type="PANTHER" id="PTHR42718:SF9">
    <property type="entry name" value="MAJOR FACILITATOR SUPERFAMILY MULTIDRUG TRANSPORTER MFSC"/>
    <property type="match status" value="1"/>
</dbReference>
<feature type="transmembrane region" description="Helical" evidence="7">
    <location>
        <begin position="397"/>
        <end position="416"/>
    </location>
</feature>
<evidence type="ECO:0000256" key="7">
    <source>
        <dbReference type="SAM" id="Phobius"/>
    </source>
</evidence>
<dbReference type="EMBL" id="BAAAQN010000032">
    <property type="protein sequence ID" value="GAA2042332.1"/>
    <property type="molecule type" value="Genomic_DNA"/>
</dbReference>
<dbReference type="Gene3D" id="1.20.1720.10">
    <property type="entry name" value="Multidrug resistance protein D"/>
    <property type="match status" value="1"/>
</dbReference>
<feature type="transmembrane region" description="Helical" evidence="7">
    <location>
        <begin position="422"/>
        <end position="448"/>
    </location>
</feature>
<keyword evidence="3 7" id="KW-0812">Transmembrane</keyword>
<proteinExistence type="predicted"/>
<feature type="transmembrane region" description="Helical" evidence="7">
    <location>
        <begin position="159"/>
        <end position="177"/>
    </location>
</feature>
<feature type="transmembrane region" description="Helical" evidence="7">
    <location>
        <begin position="289"/>
        <end position="312"/>
    </location>
</feature>
<feature type="transmembrane region" description="Helical" evidence="7">
    <location>
        <begin position="469"/>
        <end position="488"/>
    </location>
</feature>
<feature type="region of interest" description="Disordered" evidence="6">
    <location>
        <begin position="1"/>
        <end position="21"/>
    </location>
</feature>
<keyword evidence="5 7" id="KW-0472">Membrane</keyword>
<feature type="domain" description="Major facilitator superfamily (MFS) profile" evidence="8">
    <location>
        <begin position="64"/>
        <end position="517"/>
    </location>
</feature>
<comment type="caution">
    <text evidence="9">The sequence shown here is derived from an EMBL/GenBank/DDBJ whole genome shotgun (WGS) entry which is preliminary data.</text>
</comment>
<feature type="transmembrane region" description="Helical" evidence="7">
    <location>
        <begin position="333"/>
        <end position="356"/>
    </location>
</feature>
<feature type="transmembrane region" description="Helical" evidence="7">
    <location>
        <begin position="189"/>
        <end position="211"/>
    </location>
</feature>
<feature type="transmembrane region" description="Helical" evidence="7">
    <location>
        <begin position="101"/>
        <end position="122"/>
    </location>
</feature>
<evidence type="ECO:0000313" key="9">
    <source>
        <dbReference type="EMBL" id="GAA2042332.1"/>
    </source>
</evidence>
<dbReference type="SUPFAM" id="SSF103473">
    <property type="entry name" value="MFS general substrate transporter"/>
    <property type="match status" value="1"/>
</dbReference>
<organism evidence="9 10">
    <name type="scientific">Catenulispora yoronensis</name>
    <dbReference type="NCBI Taxonomy" id="450799"/>
    <lineage>
        <taxon>Bacteria</taxon>
        <taxon>Bacillati</taxon>
        <taxon>Actinomycetota</taxon>
        <taxon>Actinomycetes</taxon>
        <taxon>Catenulisporales</taxon>
        <taxon>Catenulisporaceae</taxon>
        <taxon>Catenulispora</taxon>
    </lineage>
</organism>
<accession>A0ABP5GB19</accession>
<dbReference type="InterPro" id="IPR036259">
    <property type="entry name" value="MFS_trans_sf"/>
</dbReference>
<feature type="transmembrane region" description="Helical" evidence="7">
    <location>
        <begin position="217"/>
        <end position="237"/>
    </location>
</feature>
<keyword evidence="2" id="KW-0813">Transport</keyword>
<dbReference type="PANTHER" id="PTHR42718">
    <property type="entry name" value="MAJOR FACILITATOR SUPERFAMILY MULTIDRUG TRANSPORTER MFSC"/>
    <property type="match status" value="1"/>
</dbReference>
<dbReference type="InterPro" id="IPR020846">
    <property type="entry name" value="MFS_dom"/>
</dbReference>
<evidence type="ECO:0000259" key="8">
    <source>
        <dbReference type="PROSITE" id="PS50850"/>
    </source>
</evidence>
<keyword evidence="4 7" id="KW-1133">Transmembrane helix</keyword>
<feature type="transmembrane region" description="Helical" evidence="7">
    <location>
        <begin position="129"/>
        <end position="153"/>
    </location>
</feature>
<sequence length="520" mass="50533">MTASTAAIRPRATSSAGTASATGTGAASAGAPAAPAAVAPAAPVVPVAPAAPAAPATVAGAKRVLAASVFGFFLVGLDAMVVNVALPAINRSLAGGLSGAQWVIDGYTLAFAALMLSAGALADRIGAKAAYGLGLVGFTLASMACGLAPSLALLVGARLVQGAAASVMLPASLALVRQAFPDPVARNKAIALWTAAGSAAAAAGPVAGGLITAAANWRWIFFLNLPAGVLALALLAGTAKTARASRSGAGAGAGAGVGAGAHFDVAGLLSSVVALAGLTYGFIEGGSQGFGSASVLAAFGAAAVAAVVFAVAEKRQTRPMVPLALFRSPAMSLAAVAGFAVNAAFYGVIFVMSLYFQQVEHKSPTVTGLLFAPITAVVTVVNLTVAARMVARIGARVSMTIGLVGTGAAMLVLLAVRPGLPAWALVLLLVPVSFAGAFVVPALTILVMSSVPADRAGTAAGIVNTSRQVGGALSVAVIGALVAGRDFAAGMHAGLIGLAVLLVVTALTVHFVAPGKKQAA</sequence>
<protein>
    <submittedName>
        <fullName evidence="9">MFS transporter</fullName>
    </submittedName>
</protein>
<evidence type="ECO:0000256" key="5">
    <source>
        <dbReference type="ARBA" id="ARBA00023136"/>
    </source>
</evidence>
<dbReference type="Proteomes" id="UP001500751">
    <property type="component" value="Unassembled WGS sequence"/>
</dbReference>
<feature type="transmembrane region" description="Helical" evidence="7">
    <location>
        <begin position="368"/>
        <end position="385"/>
    </location>
</feature>
<evidence type="ECO:0000313" key="10">
    <source>
        <dbReference type="Proteomes" id="UP001500751"/>
    </source>
</evidence>
<feature type="transmembrane region" description="Helical" evidence="7">
    <location>
        <begin position="494"/>
        <end position="513"/>
    </location>
</feature>
<dbReference type="PROSITE" id="PS50850">
    <property type="entry name" value="MFS"/>
    <property type="match status" value="1"/>
</dbReference>
<evidence type="ECO:0000256" key="2">
    <source>
        <dbReference type="ARBA" id="ARBA00022448"/>
    </source>
</evidence>
<feature type="compositionally biased region" description="Low complexity" evidence="6">
    <location>
        <begin position="12"/>
        <end position="21"/>
    </location>
</feature>
<comment type="subcellular location">
    <subcellularLocation>
        <location evidence="1">Cell membrane</location>
        <topology evidence="1">Multi-pass membrane protein</topology>
    </subcellularLocation>
</comment>
<evidence type="ECO:0000256" key="1">
    <source>
        <dbReference type="ARBA" id="ARBA00004651"/>
    </source>
</evidence>
<evidence type="ECO:0000256" key="3">
    <source>
        <dbReference type="ARBA" id="ARBA00022692"/>
    </source>
</evidence>
<feature type="transmembrane region" description="Helical" evidence="7">
    <location>
        <begin position="265"/>
        <end position="283"/>
    </location>
</feature>